<evidence type="ECO:0000313" key="2">
    <source>
        <dbReference type="Proteomes" id="UP001290455"/>
    </source>
</evidence>
<proteinExistence type="predicted"/>
<accession>A0ABU5IW77</accession>
<reference evidence="1 2" key="1">
    <citation type="submission" date="2023-11" db="EMBL/GenBank/DDBJ databases">
        <title>Bacillus jintuensis, isolated from a mudflat on the Beibu Gulf coast.</title>
        <authorList>
            <person name="Li M."/>
        </authorList>
    </citation>
    <scope>NUCLEOTIDE SEQUENCE [LARGE SCALE GENOMIC DNA]</scope>
    <source>
        <strain evidence="1 2">31A1R</strain>
    </source>
</reference>
<comment type="caution">
    <text evidence="1">The sequence shown here is derived from an EMBL/GenBank/DDBJ whole genome shotgun (WGS) entry which is preliminary data.</text>
</comment>
<evidence type="ECO:0008006" key="3">
    <source>
        <dbReference type="Google" id="ProtNLM"/>
    </source>
</evidence>
<sequence length="166" mass="19289">MLEKKILEELKNYIERHQYIDDLVVYKSAEEINYSLSESIQSIELEDFINHHRKPTLKHVLFQFIDEKGAKDSDIYKKAGVDRKHFSKIRSNTDYRPGKNTIIALALALELDKDETDELLGSAGFSLSDSDTTDLVIQFCLERKIYNIHDVNQALDYFSLKPLTNF</sequence>
<keyword evidence="2" id="KW-1185">Reference proteome</keyword>
<protein>
    <recommendedName>
        <fullName evidence="3">Cro/C1-type HTH DNA-binding domain-containing protein</fullName>
    </recommendedName>
</protein>
<dbReference type="EMBL" id="JAXOFX010000003">
    <property type="protein sequence ID" value="MDZ5471404.1"/>
    <property type="molecule type" value="Genomic_DNA"/>
</dbReference>
<dbReference type="Proteomes" id="UP001290455">
    <property type="component" value="Unassembled WGS sequence"/>
</dbReference>
<dbReference type="RefSeq" id="WP_322445699.1">
    <property type="nucleotide sequence ID" value="NZ_JAXOFX010000003.1"/>
</dbReference>
<gene>
    <name evidence="1" type="ORF">SM124_06550</name>
</gene>
<name>A0ABU5IW77_9BACI</name>
<organism evidence="1 2">
    <name type="scientific">Robertmurraya mangrovi</name>
    <dbReference type="NCBI Taxonomy" id="3098077"/>
    <lineage>
        <taxon>Bacteria</taxon>
        <taxon>Bacillati</taxon>
        <taxon>Bacillota</taxon>
        <taxon>Bacilli</taxon>
        <taxon>Bacillales</taxon>
        <taxon>Bacillaceae</taxon>
        <taxon>Robertmurraya</taxon>
    </lineage>
</organism>
<evidence type="ECO:0000313" key="1">
    <source>
        <dbReference type="EMBL" id="MDZ5471404.1"/>
    </source>
</evidence>